<dbReference type="PANTHER" id="PTHR48081">
    <property type="entry name" value="AB HYDROLASE SUPERFAMILY PROTEIN C4A8.06C"/>
    <property type="match status" value="1"/>
</dbReference>
<dbReference type="GO" id="GO:0006508">
    <property type="term" value="P:proteolysis"/>
    <property type="evidence" value="ECO:0007669"/>
    <property type="project" value="InterPro"/>
</dbReference>
<keyword evidence="1 5" id="KW-0378">Hydrolase</keyword>
<dbReference type="InterPro" id="IPR029058">
    <property type="entry name" value="AB_hydrolase_fold"/>
</dbReference>
<dbReference type="OrthoDB" id="19653at2759"/>
<sequence length="430" mass="46327">MLEPAPAYSIPAPLSITYSEVDGLPLSCDLYLPPCSSYPAHSPARPAVIYWHGGGLTCGDRRTWFPTWLCALVLQKGYIFVSADHRLLIPCTGHDVLCDALAVFAFFQSPLARAAVQQLDGNSGRVWVDPNRLAAAGTSAGGYLAYLAGAHLGRERVRAVLGMYSMGGDFFTPHYLSRKTVPFMNDRPLLGRELFAPLLSPVPGDPPLKALAGSKLEFDDTGFPADPRILLARYLLQEAVWLDCLTGQPGFTAQLASGPDPAPAAAVSPQHRALFPQLLPLAHFPPTLLVHGTADTAVHLAESQAMAAQLRASGVGVEQLWLEGRKHSFDFHEAGWEGEVLPGVERWLGLLEEREEEDVPKLTKQGVGLQGHARAIPQTPRGERTRAGSLVGSPGPTQAKHMRTWSSKSASAGTGRRSGEFGLEISNIVR</sequence>
<dbReference type="PANTHER" id="PTHR48081:SF3">
    <property type="entry name" value="ALPHA_BETA HYDROLASE FOLD-3 DOMAIN-CONTAINING PROTEIN"/>
    <property type="match status" value="1"/>
</dbReference>
<accession>A0A165FWP5</accession>
<name>A0A165FWP5_9BASI</name>
<dbReference type="Gene3D" id="3.40.50.1820">
    <property type="entry name" value="alpha/beta hydrolase"/>
    <property type="match status" value="1"/>
</dbReference>
<dbReference type="InterPro" id="IPR049492">
    <property type="entry name" value="BD-FAE-like_dom"/>
</dbReference>
<dbReference type="InterPro" id="IPR001375">
    <property type="entry name" value="Peptidase_S9_cat"/>
</dbReference>
<dbReference type="Pfam" id="PF20434">
    <property type="entry name" value="BD-FAE"/>
    <property type="match status" value="1"/>
</dbReference>
<dbReference type="Proteomes" id="UP000076842">
    <property type="component" value="Unassembled WGS sequence"/>
</dbReference>
<evidence type="ECO:0000259" key="3">
    <source>
        <dbReference type="Pfam" id="PF00326"/>
    </source>
</evidence>
<gene>
    <name evidence="5" type="ORF">CALCODRAFT_496259</name>
</gene>
<evidence type="ECO:0000259" key="4">
    <source>
        <dbReference type="Pfam" id="PF20434"/>
    </source>
</evidence>
<protein>
    <submittedName>
        <fullName evidence="5">Alpha/beta-hydrolase</fullName>
    </submittedName>
</protein>
<dbReference type="SUPFAM" id="SSF53474">
    <property type="entry name" value="alpha/beta-Hydrolases"/>
    <property type="match status" value="1"/>
</dbReference>
<feature type="region of interest" description="Disordered" evidence="2">
    <location>
        <begin position="359"/>
        <end position="430"/>
    </location>
</feature>
<feature type="domain" description="BD-FAE-like" evidence="4">
    <location>
        <begin position="29"/>
        <end position="154"/>
    </location>
</feature>
<evidence type="ECO:0000256" key="1">
    <source>
        <dbReference type="ARBA" id="ARBA00022801"/>
    </source>
</evidence>
<dbReference type="InterPro" id="IPR050300">
    <property type="entry name" value="GDXG_lipolytic_enzyme"/>
</dbReference>
<dbReference type="EMBL" id="KV423965">
    <property type="protein sequence ID" value="KZT57299.1"/>
    <property type="molecule type" value="Genomic_DNA"/>
</dbReference>
<dbReference type="InParanoid" id="A0A165FWP5"/>
<dbReference type="AlphaFoldDB" id="A0A165FWP5"/>
<keyword evidence="6" id="KW-1185">Reference proteome</keyword>
<feature type="domain" description="Peptidase S9 prolyl oligopeptidase catalytic" evidence="3">
    <location>
        <begin position="284"/>
        <end position="333"/>
    </location>
</feature>
<dbReference type="GO" id="GO:0008236">
    <property type="term" value="F:serine-type peptidase activity"/>
    <property type="evidence" value="ECO:0007669"/>
    <property type="project" value="InterPro"/>
</dbReference>
<organism evidence="5 6">
    <name type="scientific">Calocera cornea HHB12733</name>
    <dbReference type="NCBI Taxonomy" id="1353952"/>
    <lineage>
        <taxon>Eukaryota</taxon>
        <taxon>Fungi</taxon>
        <taxon>Dikarya</taxon>
        <taxon>Basidiomycota</taxon>
        <taxon>Agaricomycotina</taxon>
        <taxon>Dacrymycetes</taxon>
        <taxon>Dacrymycetales</taxon>
        <taxon>Dacrymycetaceae</taxon>
        <taxon>Calocera</taxon>
    </lineage>
</organism>
<evidence type="ECO:0000313" key="5">
    <source>
        <dbReference type="EMBL" id="KZT57299.1"/>
    </source>
</evidence>
<dbReference type="Pfam" id="PF00326">
    <property type="entry name" value="Peptidase_S9"/>
    <property type="match status" value="1"/>
</dbReference>
<evidence type="ECO:0000256" key="2">
    <source>
        <dbReference type="SAM" id="MobiDB-lite"/>
    </source>
</evidence>
<reference evidence="5 6" key="1">
    <citation type="journal article" date="2016" name="Mol. Biol. Evol.">
        <title>Comparative Genomics of Early-Diverging Mushroom-Forming Fungi Provides Insights into the Origins of Lignocellulose Decay Capabilities.</title>
        <authorList>
            <person name="Nagy L.G."/>
            <person name="Riley R."/>
            <person name="Tritt A."/>
            <person name="Adam C."/>
            <person name="Daum C."/>
            <person name="Floudas D."/>
            <person name="Sun H."/>
            <person name="Yadav J.S."/>
            <person name="Pangilinan J."/>
            <person name="Larsson K.H."/>
            <person name="Matsuura K."/>
            <person name="Barry K."/>
            <person name="Labutti K."/>
            <person name="Kuo R."/>
            <person name="Ohm R.A."/>
            <person name="Bhattacharya S.S."/>
            <person name="Shirouzu T."/>
            <person name="Yoshinaga Y."/>
            <person name="Martin F.M."/>
            <person name="Grigoriev I.V."/>
            <person name="Hibbett D.S."/>
        </authorList>
    </citation>
    <scope>NUCLEOTIDE SEQUENCE [LARGE SCALE GENOMIC DNA]</scope>
    <source>
        <strain evidence="5 6">HHB12733</strain>
    </source>
</reference>
<proteinExistence type="predicted"/>
<evidence type="ECO:0000313" key="6">
    <source>
        <dbReference type="Proteomes" id="UP000076842"/>
    </source>
</evidence>
<dbReference type="STRING" id="1353952.A0A165FWP5"/>